<gene>
    <name evidence="1" type="ORF">AW736_12140</name>
</gene>
<name>A0A178II67_9BACT</name>
<dbReference type="Proteomes" id="UP000078486">
    <property type="component" value="Unassembled WGS sequence"/>
</dbReference>
<evidence type="ECO:0000313" key="2">
    <source>
        <dbReference type="Proteomes" id="UP000078486"/>
    </source>
</evidence>
<protein>
    <submittedName>
        <fullName evidence="1">Uncharacterized protein</fullName>
    </submittedName>
</protein>
<evidence type="ECO:0000313" key="1">
    <source>
        <dbReference type="EMBL" id="OAM89643.1"/>
    </source>
</evidence>
<organism evidence="1 2">
    <name type="scientific">Termitidicoccus mucosus</name>
    <dbReference type="NCBI Taxonomy" id="1184151"/>
    <lineage>
        <taxon>Bacteria</taxon>
        <taxon>Pseudomonadati</taxon>
        <taxon>Verrucomicrobiota</taxon>
        <taxon>Opitutia</taxon>
        <taxon>Opitutales</taxon>
        <taxon>Opitutaceae</taxon>
        <taxon>Termitidicoccus</taxon>
    </lineage>
</organism>
<proteinExistence type="predicted"/>
<reference evidence="1 2" key="1">
    <citation type="submission" date="2016-01" db="EMBL/GenBank/DDBJ databases">
        <title>High potential of lignocellulose degradation of a new Verrucomicrobia species.</title>
        <authorList>
            <person name="Wang Y."/>
            <person name="Shi Y."/>
            <person name="Qiu Z."/>
            <person name="Liu S."/>
            <person name="Yang H."/>
        </authorList>
    </citation>
    <scope>NUCLEOTIDE SEQUENCE [LARGE SCALE GENOMIC DNA]</scope>
    <source>
        <strain evidence="1 2">TSB47</strain>
    </source>
</reference>
<dbReference type="AlphaFoldDB" id="A0A178II67"/>
<dbReference type="EMBL" id="LRRQ01000084">
    <property type="protein sequence ID" value="OAM89643.1"/>
    <property type="molecule type" value="Genomic_DNA"/>
</dbReference>
<keyword evidence="2" id="KW-1185">Reference proteome</keyword>
<sequence length="78" mass="8288">MTPGEARLHTKEGPKPLVSAFAGQRARVRAGSPASPGPMWSLKVRVCPVALTLKSQDPLGKTPGSSFRGFQNGCRGWI</sequence>
<dbReference type="STRING" id="1184151.AW736_12140"/>
<comment type="caution">
    <text evidence="1">The sequence shown here is derived from an EMBL/GenBank/DDBJ whole genome shotgun (WGS) entry which is preliminary data.</text>
</comment>
<accession>A0A178II67</accession>